<organism evidence="2 3">
    <name type="scientific">Liparis tanakae</name>
    <name type="common">Tanaka's snailfish</name>
    <dbReference type="NCBI Taxonomy" id="230148"/>
    <lineage>
        <taxon>Eukaryota</taxon>
        <taxon>Metazoa</taxon>
        <taxon>Chordata</taxon>
        <taxon>Craniata</taxon>
        <taxon>Vertebrata</taxon>
        <taxon>Euteleostomi</taxon>
        <taxon>Actinopterygii</taxon>
        <taxon>Neopterygii</taxon>
        <taxon>Teleostei</taxon>
        <taxon>Neoteleostei</taxon>
        <taxon>Acanthomorphata</taxon>
        <taxon>Eupercaria</taxon>
        <taxon>Perciformes</taxon>
        <taxon>Cottioidei</taxon>
        <taxon>Cottales</taxon>
        <taxon>Liparidae</taxon>
        <taxon>Liparis</taxon>
    </lineage>
</organism>
<name>A0A4Z2IF43_9TELE</name>
<feature type="region of interest" description="Disordered" evidence="1">
    <location>
        <begin position="101"/>
        <end position="141"/>
    </location>
</feature>
<dbReference type="AlphaFoldDB" id="A0A4Z2IF43"/>
<protein>
    <submittedName>
        <fullName evidence="2">Uncharacterized protein</fullName>
    </submittedName>
</protein>
<feature type="compositionally biased region" description="Low complexity" evidence="1">
    <location>
        <begin position="101"/>
        <end position="131"/>
    </location>
</feature>
<reference evidence="2 3" key="1">
    <citation type="submission" date="2019-03" db="EMBL/GenBank/DDBJ databases">
        <title>First draft genome of Liparis tanakae, snailfish: a comprehensive survey of snailfish specific genes.</title>
        <authorList>
            <person name="Kim W."/>
            <person name="Song I."/>
            <person name="Jeong J.-H."/>
            <person name="Kim D."/>
            <person name="Kim S."/>
            <person name="Ryu S."/>
            <person name="Song J.Y."/>
            <person name="Lee S.K."/>
        </authorList>
    </citation>
    <scope>NUCLEOTIDE SEQUENCE [LARGE SCALE GENOMIC DNA]</scope>
    <source>
        <tissue evidence="2">Muscle</tissue>
    </source>
</reference>
<accession>A0A4Z2IF43</accession>
<sequence length="172" mass="18296">MASCRDGAAHLAGEVVALEAPGGAPLQLAHPRGLLQLLGEDLVQLLAAPLDDLPLDLPRRLLVPHQQEALQLTLAQLVELLQEDAAVEELLAAGLQRPASAAMRAPRSSSSRPSMPSVCPCRTASSRGRAASSEEDTSRDIWRRAASRPLVACSRVDISRLQETRTEELGGS</sequence>
<evidence type="ECO:0000313" key="2">
    <source>
        <dbReference type="EMBL" id="TNN76520.1"/>
    </source>
</evidence>
<proteinExistence type="predicted"/>
<evidence type="ECO:0000313" key="3">
    <source>
        <dbReference type="Proteomes" id="UP000314294"/>
    </source>
</evidence>
<dbReference type="EMBL" id="SRLO01000092">
    <property type="protein sequence ID" value="TNN76520.1"/>
    <property type="molecule type" value="Genomic_DNA"/>
</dbReference>
<keyword evidence="3" id="KW-1185">Reference proteome</keyword>
<dbReference type="Proteomes" id="UP000314294">
    <property type="component" value="Unassembled WGS sequence"/>
</dbReference>
<comment type="caution">
    <text evidence="2">The sequence shown here is derived from an EMBL/GenBank/DDBJ whole genome shotgun (WGS) entry which is preliminary data.</text>
</comment>
<evidence type="ECO:0000256" key="1">
    <source>
        <dbReference type="SAM" id="MobiDB-lite"/>
    </source>
</evidence>
<gene>
    <name evidence="2" type="ORF">EYF80_013170</name>
</gene>